<dbReference type="Gene3D" id="2.170.260.10">
    <property type="entry name" value="paz domain"/>
    <property type="match status" value="1"/>
</dbReference>
<dbReference type="SMART" id="SM00950">
    <property type="entry name" value="Piwi"/>
    <property type="match status" value="1"/>
</dbReference>
<dbReference type="AlphaFoldDB" id="A0A9N9FH67"/>
<keyword evidence="4" id="KW-1185">Reference proteome</keyword>
<dbReference type="Pfam" id="PF02170">
    <property type="entry name" value="PAZ"/>
    <property type="match status" value="1"/>
</dbReference>
<reference evidence="3" key="1">
    <citation type="submission" date="2021-06" db="EMBL/GenBank/DDBJ databases">
        <authorList>
            <person name="Kallberg Y."/>
            <person name="Tangrot J."/>
            <person name="Rosling A."/>
        </authorList>
    </citation>
    <scope>NUCLEOTIDE SEQUENCE</scope>
    <source>
        <strain evidence="3">IA702</strain>
    </source>
</reference>
<proteinExistence type="predicted"/>
<comment type="caution">
    <text evidence="3">The sequence shown here is derived from an EMBL/GenBank/DDBJ whole genome shotgun (WGS) entry which is preliminary data.</text>
</comment>
<dbReference type="InterPro" id="IPR003165">
    <property type="entry name" value="Piwi"/>
</dbReference>
<dbReference type="SUPFAM" id="SSF101690">
    <property type="entry name" value="PAZ domain"/>
    <property type="match status" value="1"/>
</dbReference>
<dbReference type="InterPro" id="IPR032474">
    <property type="entry name" value="Argonaute_N"/>
</dbReference>
<dbReference type="InterPro" id="IPR003100">
    <property type="entry name" value="PAZ_dom"/>
</dbReference>
<gene>
    <name evidence="3" type="ORF">POCULU_LOCUS4288</name>
</gene>
<evidence type="ECO:0000256" key="1">
    <source>
        <dbReference type="SAM" id="MobiDB-lite"/>
    </source>
</evidence>
<name>A0A9N9FH67_9GLOM</name>
<dbReference type="OrthoDB" id="10252740at2759"/>
<evidence type="ECO:0000313" key="3">
    <source>
        <dbReference type="EMBL" id="CAG8535858.1"/>
    </source>
</evidence>
<organism evidence="3 4">
    <name type="scientific">Paraglomus occultum</name>
    <dbReference type="NCBI Taxonomy" id="144539"/>
    <lineage>
        <taxon>Eukaryota</taxon>
        <taxon>Fungi</taxon>
        <taxon>Fungi incertae sedis</taxon>
        <taxon>Mucoromycota</taxon>
        <taxon>Glomeromycotina</taxon>
        <taxon>Glomeromycetes</taxon>
        <taxon>Paraglomerales</taxon>
        <taxon>Paraglomeraceae</taxon>
        <taxon>Paraglomus</taxon>
    </lineage>
</organism>
<feature type="region of interest" description="Disordered" evidence="1">
    <location>
        <begin position="645"/>
        <end position="664"/>
    </location>
</feature>
<dbReference type="PROSITE" id="PS50822">
    <property type="entry name" value="PIWI"/>
    <property type="match status" value="1"/>
</dbReference>
<dbReference type="Pfam" id="PF08699">
    <property type="entry name" value="ArgoL1"/>
    <property type="match status" value="1"/>
</dbReference>
<sequence>MASKNATPIIPCQRPGYGDEGNGSRKKTEVLTNRFEMQMKNTIYYQYIVEFYRLSRNEDESDRRDLLTGESGTKKELRRRIFNAFQTRHQSIIFQHVGVAYDGGSIAYTTYKLILGENGQMGELIELNDDHNHAGKPNEYYIHLKDHDNEPEISLDDLKAVLTSSNFEWDFFNNQGLKMINAFLHHNPALLYTQYGESIFDRGTRKSLGGGVELWQGLFSSARLGDSKVYLNVNVNHMTAYEPIDLGNWICKFIGKETLPDKFNRRTLDSINSVIKDIKVKPRHRPECKTKYIVCKLHNKNAHQAKFTDKDGKQISVAEHFKNAYGVTLTTDHLIETSKGRFYFRLNTGQRYQEKYLTGKQRAQMIKITAKRPDASKKLILDGIKNILLLKQGGLFEKAGFTVDMEMALVPAHFKEIPELTFSSPSNNPKSVKPDERDATWKLNDVKFIKGGENLQTLFAISFLPKTFSHSVQKFLHRLGEQARKLGMEISTEAPQVVCVQWDNYNHDQAHEEISRILKDKRSKSCLPQLVFYILEDKKRFSQVSTDQYNLVKVINDTEVGILSQCIQPPHIKEIKTAYLSNVALKLNLKLNGINYTMNLPRIKEKLTMFLGADVTHPPPGSKGIPSIAAVVGSVDEFAVQYVERHREQHKEPKNSQKTGRGKEEIDDMGDLLYEILCEFKAVRKSFPESLIMCRDGISESQFQSLALERELPSIKAACHKVDPEYNPSITYIVACKRHQTRFYPKQPEDGDKNKNVKPGLTVERDITHPQFFDFYINSHSSLQGTSRSCRYCVLYDENGFAADEIQDLLNKLCFNFQRTPRAVSIPAPTYYAHCAAKRARSHMVDGQLRMTQSDLTSRYPMYYV</sequence>
<feature type="domain" description="Piwi" evidence="2">
    <location>
        <begin position="530"/>
        <end position="845"/>
    </location>
</feature>
<dbReference type="Gene3D" id="3.40.50.2300">
    <property type="match status" value="1"/>
</dbReference>
<dbReference type="InterPro" id="IPR036397">
    <property type="entry name" value="RNaseH_sf"/>
</dbReference>
<feature type="compositionally biased region" description="Basic and acidic residues" evidence="1">
    <location>
        <begin position="645"/>
        <end position="655"/>
    </location>
</feature>
<dbReference type="Pfam" id="PF16486">
    <property type="entry name" value="ArgoN"/>
    <property type="match status" value="1"/>
</dbReference>
<dbReference type="GO" id="GO:0003723">
    <property type="term" value="F:RNA binding"/>
    <property type="evidence" value="ECO:0007669"/>
    <property type="project" value="InterPro"/>
</dbReference>
<dbReference type="SUPFAM" id="SSF53098">
    <property type="entry name" value="Ribonuclease H-like"/>
    <property type="match status" value="1"/>
</dbReference>
<dbReference type="SMART" id="SM01163">
    <property type="entry name" value="DUF1785"/>
    <property type="match status" value="1"/>
</dbReference>
<dbReference type="Pfam" id="PF02171">
    <property type="entry name" value="Piwi"/>
    <property type="match status" value="1"/>
</dbReference>
<dbReference type="Proteomes" id="UP000789572">
    <property type="component" value="Unassembled WGS sequence"/>
</dbReference>
<accession>A0A9N9FH67</accession>
<feature type="region of interest" description="Disordered" evidence="1">
    <location>
        <begin position="1"/>
        <end position="25"/>
    </location>
</feature>
<dbReference type="InterPro" id="IPR014811">
    <property type="entry name" value="ArgoL1"/>
</dbReference>
<dbReference type="EMBL" id="CAJVPJ010000545">
    <property type="protein sequence ID" value="CAG8535858.1"/>
    <property type="molecule type" value="Genomic_DNA"/>
</dbReference>
<protein>
    <submittedName>
        <fullName evidence="3">5540_t:CDS:1</fullName>
    </submittedName>
</protein>
<dbReference type="InterPro" id="IPR012337">
    <property type="entry name" value="RNaseH-like_sf"/>
</dbReference>
<dbReference type="InterPro" id="IPR036085">
    <property type="entry name" value="PAZ_dom_sf"/>
</dbReference>
<evidence type="ECO:0000259" key="2">
    <source>
        <dbReference type="PROSITE" id="PS50822"/>
    </source>
</evidence>
<dbReference type="CDD" id="cd02846">
    <property type="entry name" value="PAZ_argonaute_like"/>
    <property type="match status" value="1"/>
</dbReference>
<evidence type="ECO:0000313" key="4">
    <source>
        <dbReference type="Proteomes" id="UP000789572"/>
    </source>
</evidence>
<dbReference type="Gene3D" id="3.30.420.10">
    <property type="entry name" value="Ribonuclease H-like superfamily/Ribonuclease H"/>
    <property type="match status" value="1"/>
</dbReference>
<dbReference type="PANTHER" id="PTHR22891">
    <property type="entry name" value="EUKARYOTIC TRANSLATION INITIATION FACTOR 2C"/>
    <property type="match status" value="1"/>
</dbReference>